<dbReference type="STRING" id="48269.A0A183LV14"/>
<sequence>MSNFNQSRKLRHRTPFSSPYGGAQLKIEWDYNNPASLLENGQICDRVGGKECDVYFTLCQHNNNDNNDSNTTTTTTNNNNNGNDNNDNFLN</sequence>
<reference evidence="1 2" key="1">
    <citation type="submission" date="2018-11" db="EMBL/GenBank/DDBJ databases">
        <authorList>
            <consortium name="Pathogen Informatics"/>
        </authorList>
    </citation>
    <scope>NUCLEOTIDE SEQUENCE [LARGE SCALE GENOMIC DNA]</scope>
    <source>
        <strain evidence="1 2">Zambia</strain>
    </source>
</reference>
<evidence type="ECO:0000313" key="1">
    <source>
        <dbReference type="EMBL" id="VDO77378.1"/>
    </source>
</evidence>
<dbReference type="Proteomes" id="UP000277204">
    <property type="component" value="Unassembled WGS sequence"/>
</dbReference>
<protein>
    <submittedName>
        <fullName evidence="1">Uncharacterized protein</fullName>
    </submittedName>
</protein>
<proteinExistence type="predicted"/>
<accession>A0A183LV14</accession>
<dbReference type="AlphaFoldDB" id="A0A183LV14"/>
<keyword evidence="2" id="KW-1185">Reference proteome</keyword>
<evidence type="ECO:0000313" key="2">
    <source>
        <dbReference type="Proteomes" id="UP000277204"/>
    </source>
</evidence>
<name>A0A183LV14_9TREM</name>
<organism evidence="1 2">
    <name type="scientific">Schistosoma margrebowiei</name>
    <dbReference type="NCBI Taxonomy" id="48269"/>
    <lineage>
        <taxon>Eukaryota</taxon>
        <taxon>Metazoa</taxon>
        <taxon>Spiralia</taxon>
        <taxon>Lophotrochozoa</taxon>
        <taxon>Platyhelminthes</taxon>
        <taxon>Trematoda</taxon>
        <taxon>Digenea</taxon>
        <taxon>Strigeidida</taxon>
        <taxon>Schistosomatoidea</taxon>
        <taxon>Schistosomatidae</taxon>
        <taxon>Schistosoma</taxon>
    </lineage>
</organism>
<dbReference type="EMBL" id="UZAI01003131">
    <property type="protein sequence ID" value="VDO77378.1"/>
    <property type="molecule type" value="Genomic_DNA"/>
</dbReference>
<gene>
    <name evidence="1" type="ORF">SMRZ_LOCUS7639</name>
</gene>